<keyword evidence="2" id="KW-1185">Reference proteome</keyword>
<evidence type="ECO:0000313" key="1">
    <source>
        <dbReference type="EMBL" id="KAI3739732.1"/>
    </source>
</evidence>
<reference evidence="1 2" key="2">
    <citation type="journal article" date="2022" name="Mol. Ecol. Resour.">
        <title>The genomes of chicory, endive, great burdock and yacon provide insights into Asteraceae paleo-polyploidization history and plant inulin production.</title>
        <authorList>
            <person name="Fan W."/>
            <person name="Wang S."/>
            <person name="Wang H."/>
            <person name="Wang A."/>
            <person name="Jiang F."/>
            <person name="Liu H."/>
            <person name="Zhao H."/>
            <person name="Xu D."/>
            <person name="Zhang Y."/>
        </authorList>
    </citation>
    <scope>NUCLEOTIDE SEQUENCE [LARGE SCALE GENOMIC DNA]</scope>
    <source>
        <strain evidence="2">cv. Punajuju</strain>
        <tissue evidence="1">Leaves</tissue>
    </source>
</reference>
<name>A0ACB9CZG9_CICIN</name>
<dbReference type="Proteomes" id="UP001055811">
    <property type="component" value="Linkage Group LG05"/>
</dbReference>
<dbReference type="EMBL" id="CM042013">
    <property type="protein sequence ID" value="KAI3739732.1"/>
    <property type="molecule type" value="Genomic_DNA"/>
</dbReference>
<sequence>MKYSASLLHLSRHICIFDTDSALIGLHLYDGLFKVMFFDNEGQLIEEFDISGEFKFRGAKGVGTYSSGNHAAALALAAQLRGTRVTSLNQRNFYLLLSASSKHTQYTSSNNSYIWVSILTPEYLISDSILKSPKQRPSFQQTAAPVMYLFNNAKPVRSQTIPCGAEKQRSSGKRDRHGTPELSDSSTRCTDSCSTELTMGCELLIARYVSITINKLKANIEKENAIESCIRVTLYRKEEEEG</sequence>
<comment type="caution">
    <text evidence="1">The sequence shown here is derived from an EMBL/GenBank/DDBJ whole genome shotgun (WGS) entry which is preliminary data.</text>
</comment>
<organism evidence="1 2">
    <name type="scientific">Cichorium intybus</name>
    <name type="common">Chicory</name>
    <dbReference type="NCBI Taxonomy" id="13427"/>
    <lineage>
        <taxon>Eukaryota</taxon>
        <taxon>Viridiplantae</taxon>
        <taxon>Streptophyta</taxon>
        <taxon>Embryophyta</taxon>
        <taxon>Tracheophyta</taxon>
        <taxon>Spermatophyta</taxon>
        <taxon>Magnoliopsida</taxon>
        <taxon>eudicotyledons</taxon>
        <taxon>Gunneridae</taxon>
        <taxon>Pentapetalae</taxon>
        <taxon>asterids</taxon>
        <taxon>campanulids</taxon>
        <taxon>Asterales</taxon>
        <taxon>Asteraceae</taxon>
        <taxon>Cichorioideae</taxon>
        <taxon>Cichorieae</taxon>
        <taxon>Cichoriinae</taxon>
        <taxon>Cichorium</taxon>
    </lineage>
</organism>
<reference evidence="2" key="1">
    <citation type="journal article" date="2022" name="Mol. Ecol. Resour.">
        <title>The genomes of chicory, endive, great burdock and yacon provide insights into Asteraceae palaeo-polyploidization history and plant inulin production.</title>
        <authorList>
            <person name="Fan W."/>
            <person name="Wang S."/>
            <person name="Wang H."/>
            <person name="Wang A."/>
            <person name="Jiang F."/>
            <person name="Liu H."/>
            <person name="Zhao H."/>
            <person name="Xu D."/>
            <person name="Zhang Y."/>
        </authorList>
    </citation>
    <scope>NUCLEOTIDE SEQUENCE [LARGE SCALE GENOMIC DNA]</scope>
    <source>
        <strain evidence="2">cv. Punajuju</strain>
    </source>
</reference>
<accession>A0ACB9CZG9</accession>
<protein>
    <submittedName>
        <fullName evidence="1">Uncharacterized protein</fullName>
    </submittedName>
</protein>
<gene>
    <name evidence="1" type="ORF">L2E82_30143</name>
</gene>
<evidence type="ECO:0000313" key="2">
    <source>
        <dbReference type="Proteomes" id="UP001055811"/>
    </source>
</evidence>
<proteinExistence type="predicted"/>